<name>A0ABV5JZZ2_9FLAO</name>
<comment type="caution">
    <text evidence="1">The sequence shown here is derived from an EMBL/GenBank/DDBJ whole genome shotgun (WGS) entry which is preliminary data.</text>
</comment>
<evidence type="ECO:0000313" key="1">
    <source>
        <dbReference type="EMBL" id="MFB9272017.1"/>
    </source>
</evidence>
<proteinExistence type="predicted"/>
<dbReference type="Proteomes" id="UP001589665">
    <property type="component" value="Unassembled WGS sequence"/>
</dbReference>
<dbReference type="EMBL" id="JBHMDX010000006">
    <property type="protein sequence ID" value="MFB9272017.1"/>
    <property type="molecule type" value="Genomic_DNA"/>
</dbReference>
<dbReference type="Pfam" id="PF08889">
    <property type="entry name" value="WbqC"/>
    <property type="match status" value="1"/>
</dbReference>
<gene>
    <name evidence="1" type="ORF">ACFFT3_08955</name>
</gene>
<organism evidence="1 2">
    <name type="scientific">Lutibacter litoralis</name>
    <dbReference type="NCBI Taxonomy" id="321268"/>
    <lineage>
        <taxon>Bacteria</taxon>
        <taxon>Pseudomonadati</taxon>
        <taxon>Bacteroidota</taxon>
        <taxon>Flavobacteriia</taxon>
        <taxon>Flavobacteriales</taxon>
        <taxon>Flavobacteriaceae</taxon>
        <taxon>Lutibacter</taxon>
    </lineage>
</organism>
<dbReference type="InterPro" id="IPR014985">
    <property type="entry name" value="WbqC"/>
</dbReference>
<evidence type="ECO:0000313" key="2">
    <source>
        <dbReference type="Proteomes" id="UP001589665"/>
    </source>
</evidence>
<dbReference type="RefSeq" id="WP_229714435.1">
    <property type="nucleotide sequence ID" value="NZ_BMNS01000006.1"/>
</dbReference>
<protein>
    <submittedName>
        <fullName evidence="1">WbqC family protein</fullName>
    </submittedName>
</protein>
<accession>A0ABV5JZZ2</accession>
<reference evidence="1 2" key="1">
    <citation type="submission" date="2024-09" db="EMBL/GenBank/DDBJ databases">
        <authorList>
            <person name="Sun Q."/>
            <person name="Mori K."/>
        </authorList>
    </citation>
    <scope>NUCLEOTIDE SEQUENCE [LARGE SCALE GENOMIC DNA]</scope>
    <source>
        <strain evidence="1 2">JCM 13034</strain>
    </source>
</reference>
<keyword evidence="2" id="KW-1185">Reference proteome</keyword>
<sequence length="208" mass="24469">MPKSMILLQPTYFSPIVQYVAISKSENICFEVEDNFQKQTYRNRCYIYTANGTHLLNVPIQHNKGIKQRTKDVKIDYKDDWNKLHLKTLITAYSSSPFFEFYIDELLPIFNKKHIFLLDLNLLSHQVIMDALQLEITTTKTNEFIKETPLNDFRKLAISKGEPTYNLERYIQVFEQNHGFISNLSILDLIFMEGPNALNYLESQNFNL</sequence>